<name>A0A1K2IUH8_9FLAO</name>
<protein>
    <submittedName>
        <fullName evidence="1">Uncharacterized protein</fullName>
    </submittedName>
</protein>
<accession>A0A1K2IUH8</accession>
<dbReference type="RefSeq" id="WP_170857330.1">
    <property type="nucleotide sequence ID" value="NZ_FPKW01000014.1"/>
</dbReference>
<evidence type="ECO:0000313" key="2">
    <source>
        <dbReference type="Proteomes" id="UP000182034"/>
    </source>
</evidence>
<proteinExistence type="predicted"/>
<dbReference type="Proteomes" id="UP000182034">
    <property type="component" value="Unassembled WGS sequence"/>
</dbReference>
<keyword evidence="2" id="KW-1185">Reference proteome</keyword>
<dbReference type="AlphaFoldDB" id="A0A1K2IUH8"/>
<sequence length="53" mass="5955">MVVEGDADGNYLFQENYFPKSEGKQISAGNMGHFIAKEIDKVKSEIIKQYAQS</sequence>
<organism evidence="1 2">
    <name type="scientific">Chryseobacterium limigenitum</name>
    <dbReference type="NCBI Taxonomy" id="1612149"/>
    <lineage>
        <taxon>Bacteria</taxon>
        <taxon>Pseudomonadati</taxon>
        <taxon>Bacteroidota</taxon>
        <taxon>Flavobacteriia</taxon>
        <taxon>Flavobacteriales</taxon>
        <taxon>Weeksellaceae</taxon>
        <taxon>Chryseobacterium group</taxon>
        <taxon>Chryseobacterium</taxon>
    </lineage>
</organism>
<reference evidence="2" key="1">
    <citation type="submission" date="2016-10" db="EMBL/GenBank/DDBJ databases">
        <authorList>
            <person name="Varghese N."/>
            <person name="Submissions S."/>
        </authorList>
    </citation>
    <scope>NUCLEOTIDE SEQUENCE [LARGE SCALE GENOMIC DNA]</scope>
    <source>
        <strain evidence="2">SUR2</strain>
    </source>
</reference>
<gene>
    <name evidence="1" type="ORF">SAMN05216324_11467</name>
</gene>
<dbReference type="STRING" id="1612149.SAMN05216324_11467"/>
<dbReference type="EMBL" id="FPKW01000014">
    <property type="protein sequence ID" value="SFZ95958.1"/>
    <property type="molecule type" value="Genomic_DNA"/>
</dbReference>
<evidence type="ECO:0000313" key="1">
    <source>
        <dbReference type="EMBL" id="SFZ95958.1"/>
    </source>
</evidence>